<dbReference type="EC" id="5.3.2.-" evidence="3"/>
<keyword evidence="2 3" id="KW-0413">Isomerase</keyword>
<dbReference type="InterPro" id="IPR004370">
    <property type="entry name" value="4-OT-like_dom"/>
</dbReference>
<dbReference type="PANTHER" id="PTHR35530:SF1">
    <property type="entry name" value="2-HYDROXYMUCONATE TAUTOMERASE"/>
    <property type="match status" value="1"/>
</dbReference>
<accession>A0ABZ2N4G0</accession>
<evidence type="ECO:0000256" key="2">
    <source>
        <dbReference type="ARBA" id="ARBA00023235"/>
    </source>
</evidence>
<dbReference type="NCBIfam" id="TIGR00013">
    <property type="entry name" value="taut"/>
    <property type="match status" value="1"/>
</dbReference>
<dbReference type="Proteomes" id="UP001387364">
    <property type="component" value="Chromosome"/>
</dbReference>
<evidence type="ECO:0000313" key="6">
    <source>
        <dbReference type="Proteomes" id="UP001387364"/>
    </source>
</evidence>
<name>A0ABZ2N4G0_9BACI</name>
<dbReference type="InterPro" id="IPR018191">
    <property type="entry name" value="4-OT"/>
</dbReference>
<dbReference type="PANTHER" id="PTHR35530">
    <property type="entry name" value="TAUTOMERASE-RELATED"/>
    <property type="match status" value="1"/>
</dbReference>
<proteinExistence type="inferred from homology"/>
<evidence type="ECO:0000256" key="3">
    <source>
        <dbReference type="RuleBase" id="RU362032"/>
    </source>
</evidence>
<dbReference type="Pfam" id="PF01361">
    <property type="entry name" value="Tautomerase"/>
    <property type="match status" value="1"/>
</dbReference>
<comment type="similarity">
    <text evidence="1 3">Belongs to the 4-oxalocrotonate tautomerase family.</text>
</comment>
<dbReference type="Gene3D" id="3.30.429.10">
    <property type="entry name" value="Macrophage Migration Inhibitory Factor"/>
    <property type="match status" value="1"/>
</dbReference>
<organism evidence="5 6">
    <name type="scientific">Bacillus kandeliae</name>
    <dbReference type="NCBI Taxonomy" id="3129297"/>
    <lineage>
        <taxon>Bacteria</taxon>
        <taxon>Bacillati</taxon>
        <taxon>Bacillota</taxon>
        <taxon>Bacilli</taxon>
        <taxon>Bacillales</taxon>
        <taxon>Bacillaceae</taxon>
        <taxon>Bacillus</taxon>
    </lineage>
</organism>
<dbReference type="EMBL" id="CP147404">
    <property type="protein sequence ID" value="WXB92608.1"/>
    <property type="molecule type" value="Genomic_DNA"/>
</dbReference>
<evidence type="ECO:0000256" key="1">
    <source>
        <dbReference type="ARBA" id="ARBA00006723"/>
    </source>
</evidence>
<gene>
    <name evidence="5" type="ORF">WDJ61_15455</name>
</gene>
<protein>
    <recommendedName>
        <fullName evidence="3">Tautomerase</fullName>
        <ecNumber evidence="3">5.3.2.-</ecNumber>
    </recommendedName>
</protein>
<evidence type="ECO:0000259" key="4">
    <source>
        <dbReference type="Pfam" id="PF01361"/>
    </source>
</evidence>
<dbReference type="SUPFAM" id="SSF55331">
    <property type="entry name" value="Tautomerase/MIF"/>
    <property type="match status" value="1"/>
</dbReference>
<keyword evidence="6" id="KW-1185">Reference proteome</keyword>
<dbReference type="InterPro" id="IPR014347">
    <property type="entry name" value="Tautomerase/MIF_sf"/>
</dbReference>
<dbReference type="RefSeq" id="WP_338751278.1">
    <property type="nucleotide sequence ID" value="NZ_CP147404.1"/>
</dbReference>
<reference evidence="5 6" key="1">
    <citation type="submission" date="2024-02" db="EMBL/GenBank/DDBJ databases">
        <title>Seven novel Bacillus-like species.</title>
        <authorList>
            <person name="Liu G."/>
        </authorList>
    </citation>
    <scope>NUCLEOTIDE SEQUENCE [LARGE SCALE GENOMIC DNA]</scope>
    <source>
        <strain evidence="5 6">FJAT-52991</strain>
    </source>
</reference>
<sequence length="67" mass="7885">MPFIQVNILQGRPSEKKEQLIEELTWKVAEVLECPQETIRVMINEMPPEHWGIAGESVKKRRVKEEK</sequence>
<feature type="domain" description="4-oxalocrotonate tautomerase-like" evidence="4">
    <location>
        <begin position="2"/>
        <end position="61"/>
    </location>
</feature>
<evidence type="ECO:0000313" key="5">
    <source>
        <dbReference type="EMBL" id="WXB92608.1"/>
    </source>
</evidence>